<sequence>MQAHAQPCCGACACFAPRRTHVSALHSLASQHVHASAPMRTHACTRLRCSALHLRGRMHVARCFPGGAQTQLPWALQSSPVRDPVLFLCPLPVMHATSPPNRLPGYTLHAVSYPLP</sequence>
<gene>
    <name evidence="1" type="ORF">CEUR00632_LOCUS317</name>
</gene>
<dbReference type="EMBL" id="HBEC01000596">
    <property type="protein sequence ID" value="CAD8280282.1"/>
    <property type="molecule type" value="Transcribed_RNA"/>
</dbReference>
<dbReference type="AlphaFoldDB" id="A0A7R9YQ85"/>
<evidence type="ECO:0000313" key="1">
    <source>
        <dbReference type="EMBL" id="CAD8280282.1"/>
    </source>
</evidence>
<proteinExistence type="predicted"/>
<organism evidence="1">
    <name type="scientific">Chlamydomonas euryale</name>
    <dbReference type="NCBI Taxonomy" id="1486919"/>
    <lineage>
        <taxon>Eukaryota</taxon>
        <taxon>Viridiplantae</taxon>
        <taxon>Chlorophyta</taxon>
        <taxon>core chlorophytes</taxon>
        <taxon>Chlorophyceae</taxon>
        <taxon>CS clade</taxon>
        <taxon>Chlamydomonadales</taxon>
        <taxon>Chlamydomonadaceae</taxon>
        <taxon>Chlamydomonas</taxon>
    </lineage>
</organism>
<protein>
    <submittedName>
        <fullName evidence="1">Uncharacterized protein</fullName>
    </submittedName>
</protein>
<reference evidence="1" key="1">
    <citation type="submission" date="2021-01" db="EMBL/GenBank/DDBJ databases">
        <authorList>
            <person name="Corre E."/>
            <person name="Pelletier E."/>
            <person name="Niang G."/>
            <person name="Scheremetjew M."/>
            <person name="Finn R."/>
            <person name="Kale V."/>
            <person name="Holt S."/>
            <person name="Cochrane G."/>
            <person name="Meng A."/>
            <person name="Brown T."/>
            <person name="Cohen L."/>
        </authorList>
    </citation>
    <scope>NUCLEOTIDE SEQUENCE</scope>
    <source>
        <strain evidence="1">CCMP219</strain>
    </source>
</reference>
<name>A0A7R9YQ85_9CHLO</name>
<accession>A0A7R9YQ85</accession>